<evidence type="ECO:0000256" key="1">
    <source>
        <dbReference type="ARBA" id="ARBA00022630"/>
    </source>
</evidence>
<dbReference type="GO" id="GO:0016705">
    <property type="term" value="F:oxidoreductase activity, acting on paired donors, with incorporation or reduction of molecular oxygen"/>
    <property type="evidence" value="ECO:0007669"/>
    <property type="project" value="InterPro"/>
</dbReference>
<evidence type="ECO:0000256" key="2">
    <source>
        <dbReference type="ARBA" id="ARBA00022643"/>
    </source>
</evidence>
<dbReference type="RefSeq" id="WP_214609264.1">
    <property type="nucleotide sequence ID" value="NZ_LJIW01000001.1"/>
</dbReference>
<sequence length="130" mass="14525">MRLPHADPLTYLDVDHFSRLAKAAEDAKIDAVLDHVSKGRAAVDIVTTGTTAAAANFGLEDHPSRSARGQVRARRHHHDRRSPISQARGLFRKEYPAGTLREHFGLPWPRYARAAAERPDPRAQRLTEFG</sequence>
<comment type="caution">
    <text evidence="6">The sequence shown here is derived from an EMBL/GenBank/DDBJ whole genome shotgun (WGS) entry which is preliminary data.</text>
</comment>
<keyword evidence="2" id="KW-0288">FMN</keyword>
<protein>
    <submittedName>
        <fullName evidence="6">Uncharacterized protein</fullName>
    </submittedName>
</protein>
<name>A0A2J7Z2Z4_STRMQ</name>
<dbReference type="InterPro" id="IPR051260">
    <property type="entry name" value="Diverse_substr_monoxygenases"/>
</dbReference>
<reference evidence="6 7" key="1">
    <citation type="submission" date="2015-09" db="EMBL/GenBank/DDBJ databases">
        <title>Genome sequence, genome mining and natural product profiling of a biocontrol bacterium Streptomyces malaysiensis F913.</title>
        <authorList>
            <person name="Xu Y."/>
            <person name="Wei J."/>
            <person name="Xie J."/>
            <person name="Li T."/>
            <person name="Zhou Z."/>
        </authorList>
    </citation>
    <scope>NUCLEOTIDE SEQUENCE [LARGE SCALE GENOMIC DNA]</scope>
    <source>
        <strain evidence="6 7">F913</strain>
    </source>
</reference>
<dbReference type="GO" id="GO:0004497">
    <property type="term" value="F:monooxygenase activity"/>
    <property type="evidence" value="ECO:0007669"/>
    <property type="project" value="UniProtKB-KW"/>
</dbReference>
<accession>A0A2J7Z2Z4</accession>
<dbReference type="EMBL" id="LJIW01000001">
    <property type="protein sequence ID" value="PNG94647.1"/>
    <property type="molecule type" value="Genomic_DNA"/>
</dbReference>
<keyword evidence="7" id="KW-1185">Reference proteome</keyword>
<dbReference type="InterPro" id="IPR036661">
    <property type="entry name" value="Luciferase-like_sf"/>
</dbReference>
<gene>
    <name evidence="6" type="ORF">SMF913_10672</name>
</gene>
<evidence type="ECO:0000256" key="3">
    <source>
        <dbReference type="ARBA" id="ARBA00023002"/>
    </source>
</evidence>
<dbReference type="PANTHER" id="PTHR30011">
    <property type="entry name" value="ALKANESULFONATE MONOOXYGENASE-RELATED"/>
    <property type="match status" value="1"/>
</dbReference>
<organism evidence="6 7">
    <name type="scientific">Streptomyces malaysiensis</name>
    <dbReference type="NCBI Taxonomy" id="92644"/>
    <lineage>
        <taxon>Bacteria</taxon>
        <taxon>Bacillati</taxon>
        <taxon>Actinomycetota</taxon>
        <taxon>Actinomycetes</taxon>
        <taxon>Kitasatosporales</taxon>
        <taxon>Streptomycetaceae</taxon>
        <taxon>Streptomyces</taxon>
        <taxon>Streptomyces violaceusniger group</taxon>
    </lineage>
</organism>
<dbReference type="Proteomes" id="UP000236520">
    <property type="component" value="Unassembled WGS sequence"/>
</dbReference>
<evidence type="ECO:0000313" key="7">
    <source>
        <dbReference type="Proteomes" id="UP000236520"/>
    </source>
</evidence>
<feature type="region of interest" description="Disordered" evidence="5">
    <location>
        <begin position="57"/>
        <end position="91"/>
    </location>
</feature>
<dbReference type="AlphaFoldDB" id="A0A2J7Z2Z4"/>
<dbReference type="Gene3D" id="3.20.20.30">
    <property type="entry name" value="Luciferase-like domain"/>
    <property type="match status" value="1"/>
</dbReference>
<dbReference type="SUPFAM" id="SSF51679">
    <property type="entry name" value="Bacterial luciferase-like"/>
    <property type="match status" value="1"/>
</dbReference>
<evidence type="ECO:0000313" key="6">
    <source>
        <dbReference type="EMBL" id="PNG94647.1"/>
    </source>
</evidence>
<dbReference type="PANTHER" id="PTHR30011:SF16">
    <property type="entry name" value="C2H2 FINGER DOMAIN TRANSCRIPTION FACTOR (EUROFUNG)-RELATED"/>
    <property type="match status" value="1"/>
</dbReference>
<keyword evidence="3" id="KW-0560">Oxidoreductase</keyword>
<proteinExistence type="predicted"/>
<evidence type="ECO:0000256" key="4">
    <source>
        <dbReference type="ARBA" id="ARBA00023033"/>
    </source>
</evidence>
<feature type="compositionally biased region" description="Basic residues" evidence="5">
    <location>
        <begin position="71"/>
        <end position="80"/>
    </location>
</feature>
<keyword evidence="1" id="KW-0285">Flavoprotein</keyword>
<keyword evidence="4" id="KW-0503">Monooxygenase</keyword>
<evidence type="ECO:0000256" key="5">
    <source>
        <dbReference type="SAM" id="MobiDB-lite"/>
    </source>
</evidence>